<evidence type="ECO:0000313" key="5">
    <source>
        <dbReference type="EMBL" id="CAL4776953.1"/>
    </source>
</evidence>
<keyword evidence="5" id="KW-0346">Stress response</keyword>
<dbReference type="InterPro" id="IPR018181">
    <property type="entry name" value="Heat_shock_70_CS"/>
</dbReference>
<dbReference type="AlphaFoldDB" id="A0A9P1CDW7"/>
<feature type="compositionally biased region" description="Acidic residues" evidence="3">
    <location>
        <begin position="552"/>
        <end position="565"/>
    </location>
</feature>
<dbReference type="EMBL" id="CAMXCT020001391">
    <property type="protein sequence ID" value="CAL1143016.1"/>
    <property type="molecule type" value="Genomic_DNA"/>
</dbReference>
<dbReference type="InterPro" id="IPR029047">
    <property type="entry name" value="HSP70_peptide-bd_sf"/>
</dbReference>
<comment type="caution">
    <text evidence="4">The sequence shown here is derived from an EMBL/GenBank/DDBJ whole genome shotgun (WGS) entry which is preliminary data.</text>
</comment>
<reference evidence="4" key="1">
    <citation type="submission" date="2022-10" db="EMBL/GenBank/DDBJ databases">
        <authorList>
            <person name="Chen Y."/>
            <person name="Dougan E. K."/>
            <person name="Chan C."/>
            <person name="Rhodes N."/>
            <person name="Thang M."/>
        </authorList>
    </citation>
    <scope>NUCLEOTIDE SEQUENCE</scope>
</reference>
<dbReference type="PANTHER" id="PTHR45639">
    <property type="entry name" value="HSC70CB, ISOFORM G-RELATED"/>
    <property type="match status" value="1"/>
</dbReference>
<feature type="region of interest" description="Disordered" evidence="3">
    <location>
        <begin position="617"/>
        <end position="636"/>
    </location>
</feature>
<dbReference type="CDD" id="cd11732">
    <property type="entry name" value="ASKHA_NBD_HSP70_HSP105-110-like"/>
    <property type="match status" value="1"/>
</dbReference>
<feature type="region of interest" description="Disordered" evidence="3">
    <location>
        <begin position="506"/>
        <end position="600"/>
    </location>
</feature>
<reference evidence="5 6" key="2">
    <citation type="submission" date="2024-05" db="EMBL/GenBank/DDBJ databases">
        <authorList>
            <person name="Chen Y."/>
            <person name="Shah S."/>
            <person name="Dougan E. K."/>
            <person name="Thang M."/>
            <person name="Chan C."/>
        </authorList>
    </citation>
    <scope>NUCLEOTIDE SEQUENCE [LARGE SCALE GENOMIC DNA]</scope>
</reference>
<dbReference type="Gene3D" id="3.30.420.40">
    <property type="match status" value="2"/>
</dbReference>
<dbReference type="EMBL" id="CAMXCT010001391">
    <property type="protein sequence ID" value="CAI3989641.1"/>
    <property type="molecule type" value="Genomic_DNA"/>
</dbReference>
<gene>
    <name evidence="4" type="ORF">C1SCF055_LOCUS16700</name>
</gene>
<evidence type="ECO:0000313" key="4">
    <source>
        <dbReference type="EMBL" id="CAI3989641.1"/>
    </source>
</evidence>
<dbReference type="Gene3D" id="1.20.1270.10">
    <property type="match status" value="1"/>
</dbReference>
<feature type="non-terminal residue" evidence="4">
    <location>
        <position position="869"/>
    </location>
</feature>
<dbReference type="InterPro" id="IPR029048">
    <property type="entry name" value="HSP70_C_sf"/>
</dbReference>
<feature type="region of interest" description="Disordered" evidence="3">
    <location>
        <begin position="810"/>
        <end position="869"/>
    </location>
</feature>
<dbReference type="Gene3D" id="3.90.640.10">
    <property type="entry name" value="Actin, Chain A, domain 4"/>
    <property type="match status" value="1"/>
</dbReference>
<dbReference type="Proteomes" id="UP001152797">
    <property type="component" value="Unassembled WGS sequence"/>
</dbReference>
<keyword evidence="1" id="KW-0547">Nucleotide-binding</keyword>
<dbReference type="InterPro" id="IPR013126">
    <property type="entry name" value="Hsp_70_fam"/>
</dbReference>
<dbReference type="SUPFAM" id="SSF100934">
    <property type="entry name" value="Heat shock protein 70kD (HSP70), C-terminal subdomain"/>
    <property type="match status" value="2"/>
</dbReference>
<evidence type="ECO:0000256" key="3">
    <source>
        <dbReference type="SAM" id="MobiDB-lite"/>
    </source>
</evidence>
<keyword evidence="6" id="KW-1185">Reference proteome</keyword>
<dbReference type="GO" id="GO:0005524">
    <property type="term" value="F:ATP binding"/>
    <property type="evidence" value="ECO:0007669"/>
    <property type="project" value="UniProtKB-KW"/>
</dbReference>
<dbReference type="SUPFAM" id="SSF53067">
    <property type="entry name" value="Actin-like ATPase domain"/>
    <property type="match status" value="2"/>
</dbReference>
<dbReference type="PROSITE" id="PS01036">
    <property type="entry name" value="HSP70_3"/>
    <property type="match status" value="1"/>
</dbReference>
<dbReference type="InterPro" id="IPR043129">
    <property type="entry name" value="ATPase_NBD"/>
</dbReference>
<evidence type="ECO:0000313" key="6">
    <source>
        <dbReference type="Proteomes" id="UP001152797"/>
    </source>
</evidence>
<dbReference type="Gene3D" id="2.60.34.10">
    <property type="entry name" value="Substrate Binding Domain Of DNAk, Chain A, domain 1"/>
    <property type="match status" value="1"/>
</dbReference>
<feature type="compositionally biased region" description="Low complexity" evidence="3">
    <location>
        <begin position="527"/>
        <end position="537"/>
    </location>
</feature>
<dbReference type="GO" id="GO:0005829">
    <property type="term" value="C:cytosol"/>
    <property type="evidence" value="ECO:0007669"/>
    <property type="project" value="TreeGrafter"/>
</dbReference>
<dbReference type="FunFam" id="3.90.640.10:FF:000004">
    <property type="entry name" value="Heat shock 70 kDa protein 4"/>
    <property type="match status" value="1"/>
</dbReference>
<dbReference type="EMBL" id="CAMXCT030001391">
    <property type="protein sequence ID" value="CAL4776953.1"/>
    <property type="molecule type" value="Genomic_DNA"/>
</dbReference>
<name>A0A9P1CDW7_9DINO</name>
<dbReference type="Pfam" id="PF00012">
    <property type="entry name" value="HSP70"/>
    <property type="match status" value="1"/>
</dbReference>
<dbReference type="FunFam" id="1.20.1270.10:FF:000002">
    <property type="entry name" value="Heat shock 70 kDa protein 4"/>
    <property type="match status" value="1"/>
</dbReference>
<dbReference type="GO" id="GO:0005634">
    <property type="term" value="C:nucleus"/>
    <property type="evidence" value="ECO:0007669"/>
    <property type="project" value="TreeGrafter"/>
</dbReference>
<dbReference type="OrthoDB" id="434160at2759"/>
<organism evidence="4">
    <name type="scientific">Cladocopium goreaui</name>
    <dbReference type="NCBI Taxonomy" id="2562237"/>
    <lineage>
        <taxon>Eukaryota</taxon>
        <taxon>Sar</taxon>
        <taxon>Alveolata</taxon>
        <taxon>Dinophyceae</taxon>
        <taxon>Suessiales</taxon>
        <taxon>Symbiodiniaceae</taxon>
        <taxon>Cladocopium</taxon>
    </lineage>
</organism>
<keyword evidence="2" id="KW-0067">ATP-binding</keyword>
<feature type="compositionally biased region" description="Basic and acidic residues" evidence="3">
    <location>
        <begin position="506"/>
        <end position="524"/>
    </location>
</feature>
<accession>A0A9P1CDW7</accession>
<feature type="compositionally biased region" description="Basic and acidic residues" evidence="3">
    <location>
        <begin position="566"/>
        <end position="580"/>
    </location>
</feature>
<dbReference type="PRINTS" id="PR00301">
    <property type="entry name" value="HEATSHOCK70"/>
</dbReference>
<proteinExistence type="predicted"/>
<dbReference type="GO" id="GO:0140662">
    <property type="term" value="F:ATP-dependent protein folding chaperone"/>
    <property type="evidence" value="ECO:0007669"/>
    <property type="project" value="InterPro"/>
</dbReference>
<dbReference type="PANTHER" id="PTHR45639:SF4">
    <property type="entry name" value="HSC70CB, ISOFORM G"/>
    <property type="match status" value="1"/>
</dbReference>
<protein>
    <submittedName>
        <fullName evidence="5">Heat shock 70 kDa protein 15 (Heat shock protein 70-15) (AtHsp70-15)</fullName>
    </submittedName>
</protein>
<sequence length="869" mass="97492">ESYVAYVGKGIVDIVQNEVSKRATPSLTGFNDRERLLGDVALAQIRSNAKNTCRNFKHLLGRKLESPDLQNEHFWSTSALCECDDGFAGYSVTYKGEARQMTSTQCTAMFLTKLREISEKWCQAKVQDVVIAVPSSFCDVQRQAVLDAAQIAGLNILRVMNEHTATALAYGIYRSNDFDPEKPMTVAFCSMGHSIFSVSIVQFVRGKLHVLSETSDRVGGRDMDECLMREFAAQFQKKVGCDPLSNKKSAFKLEDAVTKCKKVLSANSEANMSVECLMEDEDFHSQIGREDFEKKCAPLMERCKAVLQSAIKASEVPLDQIDSVEIVGGGSRVPWVKRLCSEAFGGKGLSTTMNQEESVARGCALQAAILSPLYKVRDFDVKDVSPFGVSISWLGLGGDTPPMDGAEKEPKEENGEKKAVLFPAGSQMNTVKMLTFYRKEPFDLSAEFTEDAPLLPMTPRSLGKFRVELPQQTEKKKVKVKARLTLHGTFTIDSAQMVEEEEVEEIVREKRELPPEPEEVKETKAVPAEATADADTAPPAPAENGAKTMETETSENVENAEDETKEADGNGDAKEEKEKDEAMEEETLEPAPPPKRMEPRFEWVEVVKKRKLTKTSDLRISATGRPGLSPEILQQRQDEETQMQAEMREIIETDERKNDLEGYIFNARAKIGDGGDWVPFIAPDDRQKFEQELQKAEDWLFDHFDGTKIQFIDKLDELKALGDPVQSRCKESGSREEVLRGVRSNVSSYRQVAAAPGERYGHIASEKLEKILAACQDFESWLNELQQKQEAMPKYQKPILTCTEMEKRSQELAKTADEILREPKPKEEPKEIHLDEKDEKEVELLDEEKAVDEKEEPAKGDEPRDMEVD</sequence>
<evidence type="ECO:0000256" key="1">
    <source>
        <dbReference type="ARBA" id="ARBA00022741"/>
    </source>
</evidence>
<evidence type="ECO:0000256" key="2">
    <source>
        <dbReference type="ARBA" id="ARBA00022840"/>
    </source>
</evidence>
<dbReference type="Gene3D" id="3.30.30.30">
    <property type="match status" value="1"/>
</dbReference>
<dbReference type="SUPFAM" id="SSF100920">
    <property type="entry name" value="Heat shock protein 70kD (HSP70), peptide-binding domain"/>
    <property type="match status" value="1"/>
</dbReference>